<keyword evidence="3" id="KW-1185">Reference proteome</keyword>
<proteinExistence type="predicted"/>
<accession>A0A7J6ACM6</accession>
<feature type="compositionally biased region" description="Basic and acidic residues" evidence="1">
    <location>
        <begin position="34"/>
        <end position="46"/>
    </location>
</feature>
<evidence type="ECO:0000256" key="1">
    <source>
        <dbReference type="SAM" id="MobiDB-lite"/>
    </source>
</evidence>
<feature type="compositionally biased region" description="Basic and acidic residues" evidence="1">
    <location>
        <begin position="1"/>
        <end position="18"/>
    </location>
</feature>
<feature type="region of interest" description="Disordered" evidence="1">
    <location>
        <begin position="1"/>
        <end position="93"/>
    </location>
</feature>
<sequence length="93" mass="10633">MHHSEERSRSSAGRHTEKFLGAPRIMWIRVTSRGMKEKEERNEVHRQKGGGAAAAKVSQARKEGSDDKTRGSRERERDLQSTSNREVLESSER</sequence>
<dbReference type="Proteomes" id="UP000593565">
    <property type="component" value="Unassembled WGS sequence"/>
</dbReference>
<organism evidence="2 3">
    <name type="scientific">Ameiurus melas</name>
    <name type="common">Black bullhead</name>
    <name type="synonym">Silurus melas</name>
    <dbReference type="NCBI Taxonomy" id="219545"/>
    <lineage>
        <taxon>Eukaryota</taxon>
        <taxon>Metazoa</taxon>
        <taxon>Chordata</taxon>
        <taxon>Craniata</taxon>
        <taxon>Vertebrata</taxon>
        <taxon>Euteleostomi</taxon>
        <taxon>Actinopterygii</taxon>
        <taxon>Neopterygii</taxon>
        <taxon>Teleostei</taxon>
        <taxon>Ostariophysi</taxon>
        <taxon>Siluriformes</taxon>
        <taxon>Ictaluridae</taxon>
        <taxon>Ameiurus</taxon>
    </lineage>
</organism>
<name>A0A7J6ACM6_AMEME</name>
<evidence type="ECO:0000313" key="3">
    <source>
        <dbReference type="Proteomes" id="UP000593565"/>
    </source>
</evidence>
<protein>
    <submittedName>
        <fullName evidence="2">Uncharacterized protein</fullName>
    </submittedName>
</protein>
<comment type="caution">
    <text evidence="2">The sequence shown here is derived from an EMBL/GenBank/DDBJ whole genome shotgun (WGS) entry which is preliminary data.</text>
</comment>
<reference evidence="2 3" key="1">
    <citation type="submission" date="2020-02" db="EMBL/GenBank/DDBJ databases">
        <title>A chromosome-scale genome assembly of the black bullhead catfish (Ameiurus melas).</title>
        <authorList>
            <person name="Wen M."/>
            <person name="Zham M."/>
            <person name="Cabau C."/>
            <person name="Klopp C."/>
            <person name="Donnadieu C."/>
            <person name="Roques C."/>
            <person name="Bouchez O."/>
            <person name="Lampietro C."/>
            <person name="Jouanno E."/>
            <person name="Herpin A."/>
            <person name="Louis A."/>
            <person name="Berthelot C."/>
            <person name="Parey E."/>
            <person name="Roest-Crollius H."/>
            <person name="Braasch I."/>
            <person name="Postlethwait J."/>
            <person name="Robinson-Rechavi M."/>
            <person name="Echchiki A."/>
            <person name="Begum T."/>
            <person name="Montfort J."/>
            <person name="Schartl M."/>
            <person name="Bobe J."/>
            <person name="Guiguen Y."/>
        </authorList>
    </citation>
    <scope>NUCLEOTIDE SEQUENCE [LARGE SCALE GENOMIC DNA]</scope>
    <source>
        <strain evidence="2">M_S1</strain>
        <tissue evidence="2">Blood</tissue>
    </source>
</reference>
<evidence type="ECO:0000313" key="2">
    <source>
        <dbReference type="EMBL" id="KAF4080603.1"/>
    </source>
</evidence>
<dbReference type="AlphaFoldDB" id="A0A7J6ACM6"/>
<dbReference type="EMBL" id="JAAGNN010000014">
    <property type="protein sequence ID" value="KAF4080603.1"/>
    <property type="molecule type" value="Genomic_DNA"/>
</dbReference>
<gene>
    <name evidence="2" type="ORF">AMELA_G00173170</name>
</gene>
<feature type="compositionally biased region" description="Basic and acidic residues" evidence="1">
    <location>
        <begin position="60"/>
        <end position="79"/>
    </location>
</feature>